<sequence length="578" mass="65522">MSGPVVIEFSVVEGERYFPIIGWGKKRLPTDRPQWTDFTGKHEATREQVTAKLQPSQGFEWKGDWKLHANSPTETDAEGWQYSIDFPQAFHPAMKSTDFVRRRSWVRVAHCNRPIRGESELQLGDLKPFVKSVDFPGSETPMPNKPPTDGIHFIAQVVQSQRFFPLLGWGSKRLITDRAEWSDKSGKLRHTKDIVEQIIPSGCIWLGNWVLYKHGGETDADGWQYAVDFPQQFHAHSNPLDFVRRRYWRRMCMISSQYVDAGILAAEAFEAALWREGDEHDGTCRGCFDNLSPLNGARSCSKCSQKYCSRCAKKQSDNSWLCNGCHRTNLRELLQKFNQNSSELWEVQMQVRDEVFHEYTADFSRIVSLELADRKEAESLSEARGSDRNVEARNKLIEKLSTTTEPRQGMLRLSILNAAGVPTGNPQRRLRAAVRMPDGKIHRSVAVYDSKAPEFENSTATAIIADDKQLITLLIEEYKPKFIDVSIAGVSDVGTNIMAAVLNLRAPHPGMHRVCSENLVYYEQGCAMLPAVDPVSMRNPLPNQASFTVKWTLEIREVQEIGFCNNCGRTKTNCDCGN</sequence>
<dbReference type="AlphaFoldDB" id="A0A0S4JLI1"/>
<keyword evidence="4" id="KW-1185">Reference proteome</keyword>
<dbReference type="InterPro" id="IPR013083">
    <property type="entry name" value="Znf_RING/FYVE/PHD"/>
</dbReference>
<dbReference type="PANTHER" id="PTHR23250:SF1">
    <property type="entry name" value="TECTONIN BETA-PROPELLER REPEAT-CONTAINING PROTEIN 1"/>
    <property type="match status" value="1"/>
</dbReference>
<dbReference type="Gene3D" id="3.30.40.10">
    <property type="entry name" value="Zinc/RING finger domain, C3HC4 (zinc finger)"/>
    <property type="match status" value="1"/>
</dbReference>
<dbReference type="GO" id="GO:0098588">
    <property type="term" value="C:bounding membrane of organelle"/>
    <property type="evidence" value="ECO:0007669"/>
    <property type="project" value="UniProtKB-ARBA"/>
</dbReference>
<proteinExistence type="predicted"/>
<feature type="domain" description="Peroxin/Ferlin" evidence="2">
    <location>
        <begin position="222"/>
        <end position="255"/>
    </location>
</feature>
<evidence type="ECO:0000259" key="1">
    <source>
        <dbReference type="SMART" id="SM00693"/>
    </source>
</evidence>
<dbReference type="InterPro" id="IPR006614">
    <property type="entry name" value="Peroxin/Ferlin"/>
</dbReference>
<protein>
    <submittedName>
        <fullName evidence="3">Integral peroxisomal membrane peroxin, putative</fullName>
    </submittedName>
</protein>
<evidence type="ECO:0000313" key="4">
    <source>
        <dbReference type="Proteomes" id="UP000051952"/>
    </source>
</evidence>
<dbReference type="Pfam" id="PF06398">
    <property type="entry name" value="Pex24p"/>
    <property type="match status" value="1"/>
</dbReference>
<dbReference type="InterPro" id="IPR010482">
    <property type="entry name" value="TECPR1-like_DysF"/>
</dbReference>
<accession>A0A0S4JLI1</accession>
<evidence type="ECO:0000313" key="3">
    <source>
        <dbReference type="EMBL" id="CUG90251.1"/>
    </source>
</evidence>
<evidence type="ECO:0000259" key="2">
    <source>
        <dbReference type="SMART" id="SM00694"/>
    </source>
</evidence>
<feature type="domain" description="Peroxin/Ferlin" evidence="2">
    <location>
        <begin position="79"/>
        <end position="112"/>
    </location>
</feature>
<dbReference type="SUPFAM" id="SSF57903">
    <property type="entry name" value="FYVE/PHD zinc finger"/>
    <property type="match status" value="1"/>
</dbReference>
<organism evidence="3 4">
    <name type="scientific">Bodo saltans</name>
    <name type="common">Flagellated protozoan</name>
    <dbReference type="NCBI Taxonomy" id="75058"/>
    <lineage>
        <taxon>Eukaryota</taxon>
        <taxon>Discoba</taxon>
        <taxon>Euglenozoa</taxon>
        <taxon>Kinetoplastea</taxon>
        <taxon>Metakinetoplastina</taxon>
        <taxon>Eubodonida</taxon>
        <taxon>Bodonidae</taxon>
        <taxon>Bodo</taxon>
    </lineage>
</organism>
<dbReference type="EMBL" id="CYKH01001806">
    <property type="protein sequence ID" value="CUG90251.1"/>
    <property type="molecule type" value="Genomic_DNA"/>
</dbReference>
<dbReference type="VEuPathDB" id="TriTrypDB:BSAL_25750"/>
<feature type="domain" description="Peroxin/Ferlin" evidence="1">
    <location>
        <begin position="4"/>
        <end position="68"/>
    </location>
</feature>
<reference evidence="4" key="1">
    <citation type="submission" date="2015-09" db="EMBL/GenBank/DDBJ databases">
        <authorList>
            <consortium name="Pathogen Informatics"/>
        </authorList>
    </citation>
    <scope>NUCLEOTIDE SEQUENCE [LARGE SCALE GENOMIC DNA]</scope>
    <source>
        <strain evidence="4">Lake Konstanz</strain>
    </source>
</reference>
<dbReference type="InterPro" id="IPR051513">
    <property type="entry name" value="Tectonin_beta-prop"/>
</dbReference>
<dbReference type="Proteomes" id="UP000051952">
    <property type="component" value="Unassembled WGS sequence"/>
</dbReference>
<dbReference type="OrthoDB" id="72441at2759"/>
<dbReference type="SMART" id="SM00693">
    <property type="entry name" value="DysFN"/>
    <property type="match status" value="2"/>
</dbReference>
<dbReference type="PANTHER" id="PTHR23250">
    <property type="entry name" value="DYSFERLIN-RELATED"/>
    <property type="match status" value="1"/>
</dbReference>
<gene>
    <name evidence="3" type="ORF">BSAL_25750</name>
</gene>
<dbReference type="InterPro" id="IPR011011">
    <property type="entry name" value="Znf_FYVE_PHD"/>
</dbReference>
<name>A0A0S4JLI1_BODSA</name>
<dbReference type="SMART" id="SM00694">
    <property type="entry name" value="DysFC"/>
    <property type="match status" value="2"/>
</dbReference>
<dbReference type="GO" id="GO:0005737">
    <property type="term" value="C:cytoplasm"/>
    <property type="evidence" value="ECO:0007669"/>
    <property type="project" value="UniProtKB-ARBA"/>
</dbReference>
<feature type="domain" description="Peroxin/Ferlin" evidence="1">
    <location>
        <begin position="150"/>
        <end position="212"/>
    </location>
</feature>